<sequence>MNPIQELDEFYNKLEGLCESWNPLKNKFSQF</sequence>
<gene>
    <name evidence="1" type="ORF">DSM04_105236</name>
</gene>
<comment type="caution">
    <text evidence="1">The sequence shown here is derived from an EMBL/GenBank/DDBJ whole genome shotgun (WGS) entry which is preliminary data.</text>
</comment>
<keyword evidence="2" id="KW-1185">Reference proteome</keyword>
<accession>A0A4Q0NTS7</accession>
<evidence type="ECO:0000313" key="2">
    <source>
        <dbReference type="Proteomes" id="UP000289821"/>
    </source>
</evidence>
<dbReference type="EMBL" id="QOVI01000005">
    <property type="protein sequence ID" value="RXG13258.1"/>
    <property type="molecule type" value="Genomic_DNA"/>
</dbReference>
<reference evidence="1 2" key="1">
    <citation type="submission" date="2018-07" db="EMBL/GenBank/DDBJ databases">
        <title>Leeuwenhoekiella genomics.</title>
        <authorList>
            <person name="Tahon G."/>
            <person name="Willems A."/>
        </authorList>
    </citation>
    <scope>NUCLEOTIDE SEQUENCE [LARGE SCALE GENOMIC DNA]</scope>
    <source>
        <strain evidence="1 2">R-50232</strain>
    </source>
</reference>
<organism evidence="1 2">
    <name type="scientific">Leeuwenhoekiella aestuarii</name>
    <dbReference type="NCBI Taxonomy" id="2249426"/>
    <lineage>
        <taxon>Bacteria</taxon>
        <taxon>Pseudomonadati</taxon>
        <taxon>Bacteroidota</taxon>
        <taxon>Flavobacteriia</taxon>
        <taxon>Flavobacteriales</taxon>
        <taxon>Flavobacteriaceae</taxon>
        <taxon>Leeuwenhoekiella</taxon>
    </lineage>
</organism>
<proteinExistence type="predicted"/>
<protein>
    <submittedName>
        <fullName evidence="1">Uncharacterized protein</fullName>
    </submittedName>
</protein>
<dbReference type="AlphaFoldDB" id="A0A4Q0NTS7"/>
<dbReference type="Proteomes" id="UP000289821">
    <property type="component" value="Unassembled WGS sequence"/>
</dbReference>
<name>A0A4Q0NTS7_9FLAO</name>
<evidence type="ECO:0000313" key="1">
    <source>
        <dbReference type="EMBL" id="RXG13258.1"/>
    </source>
</evidence>